<dbReference type="PANTHER" id="PTHR14042">
    <property type="entry name" value="DOPEY-RELATED"/>
    <property type="match status" value="1"/>
</dbReference>
<evidence type="ECO:0000256" key="4">
    <source>
        <dbReference type="SAM" id="MobiDB-lite"/>
    </source>
</evidence>
<dbReference type="InterPro" id="IPR007249">
    <property type="entry name" value="DOP1_N"/>
</dbReference>
<protein>
    <recommendedName>
        <fullName evidence="9">Dopey N-terminal domain-containing protein</fullName>
    </recommendedName>
</protein>
<feature type="region of interest" description="Disordered" evidence="4">
    <location>
        <begin position="1"/>
        <end position="43"/>
    </location>
</feature>
<organism evidence="7 8">
    <name type="scientific">Verticillium longisporum</name>
    <name type="common">Verticillium dahliae var. longisporum</name>
    <dbReference type="NCBI Taxonomy" id="100787"/>
    <lineage>
        <taxon>Eukaryota</taxon>
        <taxon>Fungi</taxon>
        <taxon>Dikarya</taxon>
        <taxon>Ascomycota</taxon>
        <taxon>Pezizomycotina</taxon>
        <taxon>Sordariomycetes</taxon>
        <taxon>Hypocreomycetidae</taxon>
        <taxon>Glomerellales</taxon>
        <taxon>Plectosphaerellaceae</taxon>
        <taxon>Verticillium</taxon>
    </lineage>
</organism>
<name>A0A0G4KNE9_VERLO</name>
<evidence type="ECO:0000313" key="7">
    <source>
        <dbReference type="EMBL" id="CRK11278.1"/>
    </source>
</evidence>
<dbReference type="EMBL" id="CVQI01002113">
    <property type="protein sequence ID" value="CRK11278.1"/>
    <property type="molecule type" value="Genomic_DNA"/>
</dbReference>
<sequence length="672" mass="74085">MANEPASSRRSLSPESSGRDSPLPTRQWRNQLGSAAEDAPSNDKAYRKYASGVERALTLFETALQEWADYISFLNRLLRALQARHTSITTVSSKATVAKRLAQCLNPSLPSGVHQKALEVYNYVFTTIGQDGLARDLPLYLPGLAELKAIFVLDIWARVVGKRIKLVFESSQSVCRSVQIQSLKWKHGGRLRAQQVPCWASPVEVAKPGLLLRCFAAGLADEQLLIQRGFLDLLVTHLPLHSKVLQTRVKPADLELLLRAASGVVIRRDMSLNRRLWAWFLGPDPPAADNESTVESPLSVEHPQSYLTSKTSYFEDHGLHSLTQALLAMIQASSDASPTERARPYRICLSLMDRWEIGGLVVPEVFLPIVDSVRQYKGQSSNKNDFNEVFKSASVFFDGVESGLIYGIVFGVGATSARLEADRKTQLNLRRVATLVLAASEDTFVSDLPTILEKLVELLGATSTSSPSSSTRSDIFMVVRALVLKTSAIHLAMMWPIINAELHSAISSVVAPDHSSASETYNNISILQACKLLDLLICVAPDDFQLHEWLFITDTIDAVYRASNYQPVALVDELSEELGQVAANSAFHNESAAHLAASSSHRRPLLGAGGIKDEVTIDRKDELVAKILRPFFGQLSIFAFESTYAMAPLDLEFCIEGLLKDVFDERTIVRAL</sequence>
<dbReference type="InterPro" id="IPR056457">
    <property type="entry name" value="DOP1_C"/>
</dbReference>
<evidence type="ECO:0000259" key="5">
    <source>
        <dbReference type="Pfam" id="PF04118"/>
    </source>
</evidence>
<reference evidence="8" key="1">
    <citation type="submission" date="2015-05" db="EMBL/GenBank/DDBJ databases">
        <authorList>
            <person name="Fogelqvist Johan"/>
        </authorList>
    </citation>
    <scope>NUCLEOTIDE SEQUENCE [LARGE SCALE GENOMIC DNA]</scope>
</reference>
<feature type="domain" description="DOP1-like C-terminal" evidence="6">
    <location>
        <begin position="407"/>
        <end position="645"/>
    </location>
</feature>
<feature type="domain" description="DOP1 N-terminal" evidence="5">
    <location>
        <begin position="205"/>
        <end position="284"/>
    </location>
</feature>
<feature type="domain" description="DOP1 N-terminal" evidence="5">
    <location>
        <begin position="43"/>
        <end position="147"/>
    </location>
</feature>
<dbReference type="Pfam" id="PF04118">
    <property type="entry name" value="Dopey_N"/>
    <property type="match status" value="2"/>
</dbReference>
<dbReference type="InterPro" id="IPR040314">
    <property type="entry name" value="DOP1"/>
</dbReference>
<evidence type="ECO:0000313" key="8">
    <source>
        <dbReference type="Proteomes" id="UP000045706"/>
    </source>
</evidence>
<comment type="similarity">
    <text evidence="3">Belongs to the DOP1 family.</text>
</comment>
<dbReference type="GO" id="GO:0005768">
    <property type="term" value="C:endosome"/>
    <property type="evidence" value="ECO:0007669"/>
    <property type="project" value="TreeGrafter"/>
</dbReference>
<dbReference type="Proteomes" id="UP000045706">
    <property type="component" value="Unassembled WGS sequence"/>
</dbReference>
<dbReference type="GO" id="GO:0005802">
    <property type="term" value="C:trans-Golgi network"/>
    <property type="evidence" value="ECO:0007669"/>
    <property type="project" value="TreeGrafter"/>
</dbReference>
<evidence type="ECO:0000256" key="1">
    <source>
        <dbReference type="ARBA" id="ARBA00022448"/>
    </source>
</evidence>
<dbReference type="PANTHER" id="PTHR14042:SF24">
    <property type="entry name" value="PROTEIN DOPEY-1 HOMOLOG"/>
    <property type="match status" value="1"/>
</dbReference>
<evidence type="ECO:0000259" key="6">
    <source>
        <dbReference type="Pfam" id="PF24598"/>
    </source>
</evidence>
<evidence type="ECO:0000256" key="3">
    <source>
        <dbReference type="ARBA" id="ARBA00046326"/>
    </source>
</evidence>
<dbReference type="GO" id="GO:0006895">
    <property type="term" value="P:Golgi to endosome transport"/>
    <property type="evidence" value="ECO:0007669"/>
    <property type="project" value="InterPro"/>
</dbReference>
<dbReference type="AlphaFoldDB" id="A0A0G4KNE9"/>
<proteinExistence type="inferred from homology"/>
<keyword evidence="1" id="KW-0813">Transport</keyword>
<accession>A0A0G4KNE9</accession>
<dbReference type="Pfam" id="PF24598">
    <property type="entry name" value="DOP1_C"/>
    <property type="match status" value="1"/>
</dbReference>
<evidence type="ECO:0008006" key="9">
    <source>
        <dbReference type="Google" id="ProtNLM"/>
    </source>
</evidence>
<evidence type="ECO:0000256" key="2">
    <source>
        <dbReference type="ARBA" id="ARBA00022927"/>
    </source>
</evidence>
<dbReference type="GO" id="GO:0005829">
    <property type="term" value="C:cytosol"/>
    <property type="evidence" value="ECO:0007669"/>
    <property type="project" value="GOC"/>
</dbReference>
<gene>
    <name evidence="7" type="ORF">BN1723_009359</name>
</gene>
<dbReference type="GO" id="GO:0015031">
    <property type="term" value="P:protein transport"/>
    <property type="evidence" value="ECO:0007669"/>
    <property type="project" value="UniProtKB-KW"/>
</dbReference>
<keyword evidence="2" id="KW-0653">Protein transport</keyword>